<proteinExistence type="inferred from homology"/>
<dbReference type="GO" id="GO:0016706">
    <property type="term" value="F:2-oxoglutarate-dependent dioxygenase activity"/>
    <property type="evidence" value="ECO:0007669"/>
    <property type="project" value="UniProtKB-ARBA"/>
</dbReference>
<dbReference type="Pfam" id="PF14226">
    <property type="entry name" value="DIOX_N"/>
    <property type="match status" value="1"/>
</dbReference>
<dbReference type="Proteomes" id="UP001630127">
    <property type="component" value="Unassembled WGS sequence"/>
</dbReference>
<evidence type="ECO:0000256" key="2">
    <source>
        <dbReference type="ARBA" id="ARBA00022723"/>
    </source>
</evidence>
<dbReference type="GO" id="GO:0009805">
    <property type="term" value="P:coumarin biosynthetic process"/>
    <property type="evidence" value="ECO:0007669"/>
    <property type="project" value="UniProtKB-ARBA"/>
</dbReference>
<evidence type="ECO:0000256" key="1">
    <source>
        <dbReference type="ARBA" id="ARBA00008056"/>
    </source>
</evidence>
<evidence type="ECO:0000256" key="4">
    <source>
        <dbReference type="ARBA" id="ARBA00023002"/>
    </source>
</evidence>
<dbReference type="GO" id="GO:0046872">
    <property type="term" value="F:metal ion binding"/>
    <property type="evidence" value="ECO:0007669"/>
    <property type="project" value="UniProtKB-KW"/>
</dbReference>
<dbReference type="PROSITE" id="PS51471">
    <property type="entry name" value="FE2OG_OXY"/>
    <property type="match status" value="1"/>
</dbReference>
<keyword evidence="3" id="KW-0847">Vitamin C</keyword>
<sequence>MVASERDEVNKKMEEEAFDRKREIKAFDDTKAGVKGLVDSGITTVPRIFIGPPETSKASNNSTSQQYKFPIIDLRGIDEDQAKRKEMVEKVRDASGTWGFFQVINHGIPDDVLEEMLKGVRGFHEQETEVRKQWYTRENARRVFYHSNFDLYSAPVTNWRDTLSCLMAPNPPTPHDLPSVCSEIFIKYSKEVTKLGHSLLELFSEALGLEPNHLKDMDCAEGLTILGHYYPACPQPELTLGASKHEDNDFLTILLQDQIGGLQVLYQNQWVDVPPTPGALVVNIGDFLQLVSNDKFVSAQHRALANRVGPRVSAASFFTTNLVASSKLYGPIKELLSEDDPPKYRETTIKDYTTYFNAKGLDGISALLHYRL</sequence>
<evidence type="ECO:0000313" key="8">
    <source>
        <dbReference type="EMBL" id="KAL3536095.1"/>
    </source>
</evidence>
<dbReference type="FunFam" id="2.60.120.330:FF:000005">
    <property type="entry name" value="1-aminocyclopropane-1-carboxylate oxidase homolog 1"/>
    <property type="match status" value="1"/>
</dbReference>
<dbReference type="AlphaFoldDB" id="A0ABD3AXV5"/>
<organism evidence="8 9">
    <name type="scientific">Cinchona calisaya</name>
    <dbReference type="NCBI Taxonomy" id="153742"/>
    <lineage>
        <taxon>Eukaryota</taxon>
        <taxon>Viridiplantae</taxon>
        <taxon>Streptophyta</taxon>
        <taxon>Embryophyta</taxon>
        <taxon>Tracheophyta</taxon>
        <taxon>Spermatophyta</taxon>
        <taxon>Magnoliopsida</taxon>
        <taxon>eudicotyledons</taxon>
        <taxon>Gunneridae</taxon>
        <taxon>Pentapetalae</taxon>
        <taxon>asterids</taxon>
        <taxon>lamiids</taxon>
        <taxon>Gentianales</taxon>
        <taxon>Rubiaceae</taxon>
        <taxon>Cinchonoideae</taxon>
        <taxon>Cinchoneae</taxon>
        <taxon>Cinchona</taxon>
    </lineage>
</organism>
<evidence type="ECO:0000256" key="5">
    <source>
        <dbReference type="ARBA" id="ARBA00023004"/>
    </source>
</evidence>
<dbReference type="GO" id="GO:0002238">
    <property type="term" value="P:response to molecule of fungal origin"/>
    <property type="evidence" value="ECO:0007669"/>
    <property type="project" value="UniProtKB-ARBA"/>
</dbReference>
<keyword evidence="5 6" id="KW-0408">Iron</keyword>
<dbReference type="InterPro" id="IPR027443">
    <property type="entry name" value="IPNS-like_sf"/>
</dbReference>
<dbReference type="InterPro" id="IPR044861">
    <property type="entry name" value="IPNS-like_FE2OG_OXY"/>
</dbReference>
<dbReference type="GO" id="GO:0031418">
    <property type="term" value="F:L-ascorbic acid binding"/>
    <property type="evidence" value="ECO:0007669"/>
    <property type="project" value="UniProtKB-KW"/>
</dbReference>
<gene>
    <name evidence="8" type="ORF">ACH5RR_004556</name>
</gene>
<dbReference type="InterPro" id="IPR005123">
    <property type="entry name" value="Oxoglu/Fe-dep_dioxygenase_dom"/>
</dbReference>
<evidence type="ECO:0000256" key="3">
    <source>
        <dbReference type="ARBA" id="ARBA00022896"/>
    </source>
</evidence>
<dbReference type="Pfam" id="PF03171">
    <property type="entry name" value="2OG-FeII_Oxy"/>
    <property type="match status" value="1"/>
</dbReference>
<dbReference type="PANTHER" id="PTHR10209">
    <property type="entry name" value="OXIDOREDUCTASE, 2OG-FE II OXYGENASE FAMILY PROTEIN"/>
    <property type="match status" value="1"/>
</dbReference>
<dbReference type="InterPro" id="IPR026992">
    <property type="entry name" value="DIOX_N"/>
</dbReference>
<name>A0ABD3AXV5_9GENT</name>
<keyword evidence="2 6" id="KW-0479">Metal-binding</keyword>
<dbReference type="EMBL" id="JBJUIK010000002">
    <property type="protein sequence ID" value="KAL3536095.1"/>
    <property type="molecule type" value="Genomic_DNA"/>
</dbReference>
<comment type="caution">
    <text evidence="8">The sequence shown here is derived from an EMBL/GenBank/DDBJ whole genome shotgun (WGS) entry which is preliminary data.</text>
</comment>
<evidence type="ECO:0000256" key="6">
    <source>
        <dbReference type="RuleBase" id="RU003682"/>
    </source>
</evidence>
<keyword evidence="4 6" id="KW-0560">Oxidoreductase</keyword>
<dbReference type="PANTHER" id="PTHR10209:SF859">
    <property type="entry name" value="OS03G0690500 PROTEIN"/>
    <property type="match status" value="1"/>
</dbReference>
<reference evidence="8 9" key="1">
    <citation type="submission" date="2024-11" db="EMBL/GenBank/DDBJ databases">
        <title>A near-complete genome assembly of Cinchona calisaya.</title>
        <authorList>
            <person name="Lian D.C."/>
            <person name="Zhao X.W."/>
            <person name="Wei L."/>
        </authorList>
    </citation>
    <scope>NUCLEOTIDE SEQUENCE [LARGE SCALE GENOMIC DNA]</scope>
    <source>
        <tissue evidence="8">Nenye</tissue>
    </source>
</reference>
<dbReference type="Gene3D" id="2.60.120.330">
    <property type="entry name" value="B-lactam Antibiotic, Isopenicillin N Synthase, Chain"/>
    <property type="match status" value="1"/>
</dbReference>
<feature type="domain" description="Fe2OG dioxygenase" evidence="7">
    <location>
        <begin position="219"/>
        <end position="320"/>
    </location>
</feature>
<protein>
    <recommendedName>
        <fullName evidence="7">Fe2OG dioxygenase domain-containing protein</fullName>
    </recommendedName>
</protein>
<evidence type="ECO:0000313" key="9">
    <source>
        <dbReference type="Proteomes" id="UP001630127"/>
    </source>
</evidence>
<accession>A0ABD3AXV5</accession>
<dbReference type="SUPFAM" id="SSF51197">
    <property type="entry name" value="Clavaminate synthase-like"/>
    <property type="match status" value="1"/>
</dbReference>
<comment type="similarity">
    <text evidence="1 6">Belongs to the iron/ascorbate-dependent oxidoreductase family.</text>
</comment>
<keyword evidence="9" id="KW-1185">Reference proteome</keyword>
<evidence type="ECO:0000259" key="7">
    <source>
        <dbReference type="PROSITE" id="PS51471"/>
    </source>
</evidence>